<sequence>MLQGWVVVAVALAYLGVLFAVASYGDRKRPWMTGAGRPYIYALSLGVYCTSWTFYGSVGLSSGTGFDFLPVYIGPALMFTVGLPIVLKIRRLAKAQNITSIADFIAARYGKSPKIAALVTLAAVIGTLPYIALQLKAISVSLTTVLAEPSLPVIDGMSRETPVLGDLSLFVAIVLAAFAILFGTRHVDATEHQDGLMLAIAMESVVKLLAFLAVGIFVVWGIFGGPNDLSARAVDIGVFDRLDVTPSADFWITVTFLSFVCALLLPRQFHVAIVESRSESEIRHAAWLYPAYLVAINLFVFPIALAGLVLFAPGAVDPDMFVLSLPLENGASMFAIVAFIGGLSAATAMVIVETVALAIMISNDIAVPLLLRGRDPDRADMGRRLLLVRRASIFVILLLGYVYYRAAGDAALASIGLLSFAAIAQLAPALFIGLIWKRATARSAIAGVTAGISMWVFTLLLPSFAESGLLPMSFMTEGAFGVDMLRPQALFGLDMNPLTHGVMWSMAANVLAYVLVTATRAPEAMERLQASIFTRDELFGMAQSFRLWNAAVPMGDLQATVARYLGEERTDQAFRSFARSHGIRLEPRSDADIHLLRFAEHLLASAIGAASSRLVLSILLKRRNVSTKAALKLLDDASAAIQYSRDMLQTALDHSRQGVTVFDHDLRLMCWNQEFRTLFDLPPDFLQVGLGLDEIIRFNAERGLYGPGDADDFVAARLEQIATQLKTFRTRLHPSGRVIEIRSNRMPGGGTVTTYTDISQSVVAEEALEKANETLEGRVRERTLELTRLNEELERAREQAEEANISKTRFLAAASHDLLQPLNAARLYVSSLVERSSGMDTDGLAHNIDASLEAVEEILSALLDLSRLDTGAMKPEMTCFRLDEMFRQLEVEFTPLAREKGLKLIFVPSSIAVSSDRRLLRRLLQNLISNALKYTPRGRVLVGCRRHGNRVHFEVHDTGVGIPVAHQKLIFKEFQRLDQGARIAQGFGLGLSIVERIARVLDHPLSVASAPGKGSTFRVDLPVSTAPAAAAPRRSATRTSPSMPLSDTLVLCIDNENAILDGMRLLLTGWGCRILTASSAAEAIDLLTRENVVPDVVIVDYHLDGEDGLGAMSAIRAALGAEVTGLLVTADRTPAVRDQAHALGLRVLPKPVKPAALRALLGQWQTQRNAAE</sequence>
<dbReference type="PROSITE" id="PS50109">
    <property type="entry name" value="HIS_KIN"/>
    <property type="match status" value="1"/>
</dbReference>
<dbReference type="GO" id="GO:0000155">
    <property type="term" value="F:phosphorelay sensor kinase activity"/>
    <property type="evidence" value="ECO:0007669"/>
    <property type="project" value="InterPro"/>
</dbReference>
<keyword evidence="9 13" id="KW-1133">Transmembrane helix</keyword>
<evidence type="ECO:0000256" key="4">
    <source>
        <dbReference type="ARBA" id="ARBA00012438"/>
    </source>
</evidence>
<evidence type="ECO:0000256" key="8">
    <source>
        <dbReference type="ARBA" id="ARBA00022777"/>
    </source>
</evidence>
<feature type="transmembrane region" description="Helical" evidence="13">
    <location>
        <begin position="248"/>
        <end position="265"/>
    </location>
</feature>
<reference evidence="16" key="1">
    <citation type="journal article" date="2014" name="Int. J. Syst. Evol. Microbiol.">
        <title>Complete genome sequence of Corynebacterium casei LMG S-19264T (=DSM 44701T), isolated from a smear-ripened cheese.</title>
        <authorList>
            <consortium name="US DOE Joint Genome Institute (JGI-PGF)"/>
            <person name="Walter F."/>
            <person name="Albersmeier A."/>
            <person name="Kalinowski J."/>
            <person name="Ruckert C."/>
        </authorList>
    </citation>
    <scope>NUCLEOTIDE SEQUENCE</scope>
    <source>
        <strain evidence="16">CCM 7684</strain>
    </source>
</reference>
<dbReference type="CDD" id="cd00082">
    <property type="entry name" value="HisKA"/>
    <property type="match status" value="1"/>
</dbReference>
<feature type="domain" description="Response regulatory" evidence="15">
    <location>
        <begin position="1049"/>
        <end position="1165"/>
    </location>
</feature>
<evidence type="ECO:0000256" key="3">
    <source>
        <dbReference type="ARBA" id="ARBA00006434"/>
    </source>
</evidence>
<dbReference type="FunFam" id="3.30.565.10:FF:000049">
    <property type="entry name" value="Two-component sensor histidine kinase"/>
    <property type="match status" value="1"/>
</dbReference>
<dbReference type="Gene3D" id="3.30.450.20">
    <property type="entry name" value="PAS domain"/>
    <property type="match status" value="1"/>
</dbReference>
<evidence type="ECO:0000256" key="11">
    <source>
        <dbReference type="PROSITE-ProRule" id="PRU00169"/>
    </source>
</evidence>
<dbReference type="SUPFAM" id="SSF55874">
    <property type="entry name" value="ATPase domain of HSP90 chaperone/DNA topoisomerase II/histidine kinase"/>
    <property type="match status" value="1"/>
</dbReference>
<dbReference type="GO" id="GO:0022857">
    <property type="term" value="F:transmembrane transporter activity"/>
    <property type="evidence" value="ECO:0007669"/>
    <property type="project" value="InterPro"/>
</dbReference>
<dbReference type="InterPro" id="IPR001734">
    <property type="entry name" value="Na/solute_symporter"/>
</dbReference>
<dbReference type="SUPFAM" id="SSF47384">
    <property type="entry name" value="Homodimeric domain of signal transducing histidine kinase"/>
    <property type="match status" value="1"/>
</dbReference>
<dbReference type="InterPro" id="IPR001789">
    <property type="entry name" value="Sig_transdc_resp-reg_receiver"/>
</dbReference>
<keyword evidence="6" id="KW-0808">Transferase</keyword>
<dbReference type="InterPro" id="IPR035965">
    <property type="entry name" value="PAS-like_dom_sf"/>
</dbReference>
<evidence type="ECO:0000313" key="16">
    <source>
        <dbReference type="EMBL" id="GGE31381.1"/>
    </source>
</evidence>
<dbReference type="GO" id="GO:0005886">
    <property type="term" value="C:plasma membrane"/>
    <property type="evidence" value="ECO:0007669"/>
    <property type="project" value="TreeGrafter"/>
</dbReference>
<dbReference type="InterPro" id="IPR003661">
    <property type="entry name" value="HisK_dim/P_dom"/>
</dbReference>
<feature type="transmembrane region" description="Helical" evidence="13">
    <location>
        <begin position="286"/>
        <end position="313"/>
    </location>
</feature>
<dbReference type="SUPFAM" id="SSF55785">
    <property type="entry name" value="PYP-like sensor domain (PAS domain)"/>
    <property type="match status" value="1"/>
</dbReference>
<keyword evidence="12" id="KW-0175">Coiled coil</keyword>
<dbReference type="EC" id="2.7.13.3" evidence="4"/>
<keyword evidence="8 16" id="KW-0418">Kinase</keyword>
<evidence type="ECO:0000256" key="1">
    <source>
        <dbReference type="ARBA" id="ARBA00000085"/>
    </source>
</evidence>
<dbReference type="SUPFAM" id="SSF52172">
    <property type="entry name" value="CheY-like"/>
    <property type="match status" value="1"/>
</dbReference>
<evidence type="ECO:0000256" key="7">
    <source>
        <dbReference type="ARBA" id="ARBA00022692"/>
    </source>
</evidence>
<feature type="transmembrane region" description="Helical" evidence="13">
    <location>
        <begin position="167"/>
        <end position="184"/>
    </location>
</feature>
<dbReference type="NCBIfam" id="NF041832">
    <property type="entry name" value="near_NosP_CTERM"/>
    <property type="match status" value="1"/>
</dbReference>
<evidence type="ECO:0000256" key="10">
    <source>
        <dbReference type="ARBA" id="ARBA00023136"/>
    </source>
</evidence>
<gene>
    <name evidence="16" type="ORF">GCM10007276_05740</name>
</gene>
<accession>A0A8J2VI26</accession>
<dbReference type="EMBL" id="BMCP01000001">
    <property type="protein sequence ID" value="GGE31381.1"/>
    <property type="molecule type" value="Genomic_DNA"/>
</dbReference>
<dbReference type="InterPro" id="IPR011006">
    <property type="entry name" value="CheY-like_superfamily"/>
</dbReference>
<keyword evidence="5 11" id="KW-0597">Phosphoprotein</keyword>
<dbReference type="PROSITE" id="PS50283">
    <property type="entry name" value="NA_SOLUT_SYMP_3"/>
    <property type="match status" value="1"/>
</dbReference>
<organism evidence="16 17">
    <name type="scientific">Agaricicola taiwanensis</name>
    <dbReference type="NCBI Taxonomy" id="591372"/>
    <lineage>
        <taxon>Bacteria</taxon>
        <taxon>Pseudomonadati</taxon>
        <taxon>Pseudomonadota</taxon>
        <taxon>Alphaproteobacteria</taxon>
        <taxon>Rhodobacterales</taxon>
        <taxon>Paracoccaceae</taxon>
        <taxon>Agaricicola</taxon>
    </lineage>
</organism>
<reference evidence="16" key="2">
    <citation type="submission" date="2020-09" db="EMBL/GenBank/DDBJ databases">
        <authorList>
            <person name="Sun Q."/>
            <person name="Sedlacek I."/>
        </authorList>
    </citation>
    <scope>NUCLEOTIDE SEQUENCE</scope>
    <source>
        <strain evidence="16">CCM 7684</strain>
    </source>
</reference>
<dbReference type="Proteomes" id="UP000602745">
    <property type="component" value="Unassembled WGS sequence"/>
</dbReference>
<dbReference type="CDD" id="cd10322">
    <property type="entry name" value="SLC5sbd"/>
    <property type="match status" value="1"/>
</dbReference>
<feature type="transmembrane region" description="Helical" evidence="13">
    <location>
        <begin position="115"/>
        <end position="133"/>
    </location>
</feature>
<dbReference type="InterPro" id="IPR036890">
    <property type="entry name" value="HATPase_C_sf"/>
</dbReference>
<feature type="transmembrane region" description="Helical" evidence="13">
    <location>
        <begin position="6"/>
        <end position="26"/>
    </location>
</feature>
<dbReference type="SMART" id="SM00387">
    <property type="entry name" value="HATPase_c"/>
    <property type="match status" value="1"/>
</dbReference>
<feature type="transmembrane region" description="Helical" evidence="13">
    <location>
        <begin position="333"/>
        <end position="366"/>
    </location>
</feature>
<dbReference type="InterPro" id="IPR003594">
    <property type="entry name" value="HATPase_dom"/>
</dbReference>
<dbReference type="Pfam" id="PF00072">
    <property type="entry name" value="Response_reg"/>
    <property type="match status" value="1"/>
</dbReference>
<dbReference type="PROSITE" id="PS50110">
    <property type="entry name" value="RESPONSE_REGULATORY"/>
    <property type="match status" value="1"/>
</dbReference>
<dbReference type="SMART" id="SM00448">
    <property type="entry name" value="REC"/>
    <property type="match status" value="1"/>
</dbReference>
<dbReference type="InterPro" id="IPR036097">
    <property type="entry name" value="HisK_dim/P_sf"/>
</dbReference>
<dbReference type="Pfam" id="PF02518">
    <property type="entry name" value="HATPase_c"/>
    <property type="match status" value="1"/>
</dbReference>
<comment type="subcellular location">
    <subcellularLocation>
        <location evidence="2">Membrane</location>
        <topology evidence="2">Multi-pass membrane protein</topology>
    </subcellularLocation>
</comment>
<dbReference type="Gene3D" id="3.30.565.10">
    <property type="entry name" value="Histidine kinase-like ATPase, C-terminal domain"/>
    <property type="match status" value="1"/>
</dbReference>
<evidence type="ECO:0000256" key="13">
    <source>
        <dbReference type="SAM" id="Phobius"/>
    </source>
</evidence>
<evidence type="ECO:0000256" key="5">
    <source>
        <dbReference type="ARBA" id="ARBA00022553"/>
    </source>
</evidence>
<proteinExistence type="inferred from homology"/>
<dbReference type="Pfam" id="PF00512">
    <property type="entry name" value="HisKA"/>
    <property type="match status" value="1"/>
</dbReference>
<dbReference type="InterPro" id="IPR005467">
    <property type="entry name" value="His_kinase_dom"/>
</dbReference>
<dbReference type="Gene3D" id="3.40.50.2300">
    <property type="match status" value="1"/>
</dbReference>
<comment type="caution">
    <text evidence="16">The sequence shown here is derived from an EMBL/GenBank/DDBJ whole genome shotgun (WGS) entry which is preliminary data.</text>
</comment>
<feature type="transmembrane region" description="Helical" evidence="13">
    <location>
        <begin position="38"/>
        <end position="56"/>
    </location>
</feature>
<feature type="transmembrane region" description="Helical" evidence="13">
    <location>
        <begin position="443"/>
        <end position="465"/>
    </location>
</feature>
<comment type="similarity">
    <text evidence="3">Belongs to the sodium:solute symporter (SSF) (TC 2.A.21) family.</text>
</comment>
<feature type="coiled-coil region" evidence="12">
    <location>
        <begin position="772"/>
        <end position="806"/>
    </location>
</feature>
<evidence type="ECO:0000313" key="17">
    <source>
        <dbReference type="Proteomes" id="UP000602745"/>
    </source>
</evidence>
<keyword evidence="10 13" id="KW-0472">Membrane</keyword>
<dbReference type="CDD" id="cd00156">
    <property type="entry name" value="REC"/>
    <property type="match status" value="1"/>
</dbReference>
<comment type="catalytic activity">
    <reaction evidence="1">
        <text>ATP + protein L-histidine = ADP + protein N-phospho-L-histidine.</text>
        <dbReference type="EC" id="2.7.13.3"/>
    </reaction>
</comment>
<evidence type="ECO:0000259" key="15">
    <source>
        <dbReference type="PROSITE" id="PS50110"/>
    </source>
</evidence>
<feature type="transmembrane region" description="Helical" evidence="13">
    <location>
        <begin position="196"/>
        <end position="223"/>
    </location>
</feature>
<feature type="modified residue" description="4-aspartylphosphate" evidence="11">
    <location>
        <position position="1100"/>
    </location>
</feature>
<dbReference type="FunFam" id="1.10.287.130:FF:000063">
    <property type="entry name" value="Hybrid sensor histidine kinase/response regulator"/>
    <property type="match status" value="1"/>
</dbReference>
<dbReference type="PANTHER" id="PTHR43047">
    <property type="entry name" value="TWO-COMPONENT HISTIDINE PROTEIN KINASE"/>
    <property type="match status" value="1"/>
</dbReference>
<feature type="transmembrane region" description="Helical" evidence="13">
    <location>
        <begin position="410"/>
        <end position="436"/>
    </location>
</feature>
<keyword evidence="17" id="KW-1185">Reference proteome</keyword>
<evidence type="ECO:0000256" key="12">
    <source>
        <dbReference type="SAM" id="Coils"/>
    </source>
</evidence>
<evidence type="ECO:0000256" key="6">
    <source>
        <dbReference type="ARBA" id="ARBA00022679"/>
    </source>
</evidence>
<dbReference type="Pfam" id="PF12860">
    <property type="entry name" value="PAS_7"/>
    <property type="match status" value="1"/>
</dbReference>
<dbReference type="RefSeq" id="WP_188408187.1">
    <property type="nucleotide sequence ID" value="NZ_BMCP01000001.1"/>
</dbReference>
<dbReference type="Gene3D" id="1.10.287.130">
    <property type="match status" value="1"/>
</dbReference>
<dbReference type="SMART" id="SM00388">
    <property type="entry name" value="HisKA"/>
    <property type="match status" value="1"/>
</dbReference>
<dbReference type="GO" id="GO:0009927">
    <property type="term" value="F:histidine phosphotransfer kinase activity"/>
    <property type="evidence" value="ECO:0007669"/>
    <property type="project" value="TreeGrafter"/>
</dbReference>
<feature type="transmembrane region" description="Helical" evidence="13">
    <location>
        <begin position="68"/>
        <end position="87"/>
    </location>
</feature>
<dbReference type="Gene3D" id="1.20.1730.10">
    <property type="entry name" value="Sodium/glucose cotransporter"/>
    <property type="match status" value="1"/>
</dbReference>
<protein>
    <recommendedName>
        <fullName evidence="4">histidine kinase</fullName>
        <ecNumber evidence="4">2.7.13.3</ecNumber>
    </recommendedName>
</protein>
<keyword evidence="7 13" id="KW-0812">Transmembrane</keyword>
<evidence type="ECO:0000256" key="2">
    <source>
        <dbReference type="ARBA" id="ARBA00004141"/>
    </source>
</evidence>
<dbReference type="PANTHER" id="PTHR43047:SF9">
    <property type="entry name" value="HISTIDINE KINASE"/>
    <property type="match status" value="1"/>
</dbReference>
<dbReference type="AlphaFoldDB" id="A0A8J2VI26"/>
<feature type="transmembrane region" description="Helical" evidence="13">
    <location>
        <begin position="387"/>
        <end position="404"/>
    </location>
</feature>
<dbReference type="InterPro" id="IPR038377">
    <property type="entry name" value="Na/Glc_symporter_sf"/>
</dbReference>
<evidence type="ECO:0000259" key="14">
    <source>
        <dbReference type="PROSITE" id="PS50109"/>
    </source>
</evidence>
<evidence type="ECO:0000256" key="9">
    <source>
        <dbReference type="ARBA" id="ARBA00022989"/>
    </source>
</evidence>
<dbReference type="InterPro" id="IPR004358">
    <property type="entry name" value="Sig_transdc_His_kin-like_C"/>
</dbReference>
<feature type="domain" description="Histidine kinase" evidence="14">
    <location>
        <begin position="813"/>
        <end position="1025"/>
    </location>
</feature>
<dbReference type="PRINTS" id="PR00344">
    <property type="entry name" value="BCTRLSENSOR"/>
</dbReference>
<name>A0A8J2VI26_9RHOB</name>